<organism evidence="1 2">
    <name type="scientific">Pilimelia columellifera subsp. columellifera</name>
    <dbReference type="NCBI Taxonomy" id="706583"/>
    <lineage>
        <taxon>Bacteria</taxon>
        <taxon>Bacillati</taxon>
        <taxon>Actinomycetota</taxon>
        <taxon>Actinomycetes</taxon>
        <taxon>Micromonosporales</taxon>
        <taxon>Micromonosporaceae</taxon>
        <taxon>Pilimelia</taxon>
    </lineage>
</organism>
<evidence type="ECO:0000313" key="2">
    <source>
        <dbReference type="Proteomes" id="UP001499978"/>
    </source>
</evidence>
<protein>
    <submittedName>
        <fullName evidence="1">Uncharacterized protein</fullName>
    </submittedName>
</protein>
<gene>
    <name evidence="1" type="ORF">GCM10010201_04020</name>
</gene>
<accession>A0ABN3N0R9</accession>
<proteinExistence type="predicted"/>
<dbReference type="EMBL" id="BAAARY010000001">
    <property type="protein sequence ID" value="GAA2512042.1"/>
    <property type="molecule type" value="Genomic_DNA"/>
</dbReference>
<keyword evidence="2" id="KW-1185">Reference proteome</keyword>
<dbReference type="Proteomes" id="UP001499978">
    <property type="component" value="Unassembled WGS sequence"/>
</dbReference>
<comment type="caution">
    <text evidence="1">The sequence shown here is derived from an EMBL/GenBank/DDBJ whole genome shotgun (WGS) entry which is preliminary data.</text>
</comment>
<sequence>MSSQTKTKKTLTERYRMGDSLLAATPTGPCRTSVGVAIDARLVPRRGLRQSSSIVELRRAASSGLSFVGSVS</sequence>
<evidence type="ECO:0000313" key="1">
    <source>
        <dbReference type="EMBL" id="GAA2512042.1"/>
    </source>
</evidence>
<reference evidence="1 2" key="1">
    <citation type="journal article" date="2019" name="Int. J. Syst. Evol. Microbiol.">
        <title>The Global Catalogue of Microorganisms (GCM) 10K type strain sequencing project: providing services to taxonomists for standard genome sequencing and annotation.</title>
        <authorList>
            <consortium name="The Broad Institute Genomics Platform"/>
            <consortium name="The Broad Institute Genome Sequencing Center for Infectious Disease"/>
            <person name="Wu L."/>
            <person name="Ma J."/>
        </authorList>
    </citation>
    <scope>NUCLEOTIDE SEQUENCE [LARGE SCALE GENOMIC DNA]</scope>
    <source>
        <strain evidence="1 2">JCM 3367</strain>
    </source>
</reference>
<name>A0ABN3N0R9_9ACTN</name>